<evidence type="ECO:0000256" key="3">
    <source>
        <dbReference type="ARBA" id="ARBA00023066"/>
    </source>
</evidence>
<dbReference type="Proteomes" id="UP000789508">
    <property type="component" value="Unassembled WGS sequence"/>
</dbReference>
<evidence type="ECO:0000259" key="7">
    <source>
        <dbReference type="PROSITE" id="PS50102"/>
    </source>
</evidence>
<keyword evidence="4" id="KW-0620">Polyamine biosynthesis</keyword>
<evidence type="ECO:0000313" key="8">
    <source>
        <dbReference type="EMBL" id="CAG8553510.1"/>
    </source>
</evidence>
<dbReference type="EMBL" id="CAJVPS010001888">
    <property type="protein sequence ID" value="CAG8553510.1"/>
    <property type="molecule type" value="Genomic_DNA"/>
</dbReference>
<protein>
    <submittedName>
        <fullName evidence="8">11343_t:CDS:1</fullName>
    </submittedName>
</protein>
<dbReference type="InterPro" id="IPR018166">
    <property type="entry name" value="S-AdoMet_deCO2ase_CS"/>
</dbReference>
<comment type="caution">
    <text evidence="8">The sequence shown here is derived from an EMBL/GenBank/DDBJ whole genome shotgun (WGS) entry which is preliminary data.</text>
</comment>
<dbReference type="PANTHER" id="PTHR11570">
    <property type="entry name" value="S-ADENOSYLMETHIONINE DECARBOXYLASE"/>
    <property type="match status" value="1"/>
</dbReference>
<dbReference type="InterPro" id="IPR000504">
    <property type="entry name" value="RRM_dom"/>
</dbReference>
<dbReference type="Pfam" id="PF00076">
    <property type="entry name" value="RRM_1"/>
    <property type="match status" value="1"/>
</dbReference>
<evidence type="ECO:0000256" key="5">
    <source>
        <dbReference type="PROSITE-ProRule" id="PRU00176"/>
    </source>
</evidence>
<feature type="compositionally biased region" description="Low complexity" evidence="6">
    <location>
        <begin position="463"/>
        <end position="486"/>
    </location>
</feature>
<dbReference type="SUPFAM" id="SSF56276">
    <property type="entry name" value="S-adenosylmethionine decarboxylase"/>
    <property type="match status" value="1"/>
</dbReference>
<keyword evidence="3" id="KW-0745">Spermidine biosynthesis</keyword>
<name>A0A9N9FQ28_9GLOM</name>
<keyword evidence="9" id="KW-1185">Reference proteome</keyword>
<dbReference type="InterPro" id="IPR048283">
    <property type="entry name" value="AdoMetDC-like"/>
</dbReference>
<evidence type="ECO:0000256" key="1">
    <source>
        <dbReference type="ARBA" id="ARBA00004911"/>
    </source>
</evidence>
<evidence type="ECO:0000256" key="2">
    <source>
        <dbReference type="ARBA" id="ARBA00008466"/>
    </source>
</evidence>
<comment type="similarity">
    <text evidence="2">Belongs to the eukaryotic AdoMetDC family.</text>
</comment>
<dbReference type="InterPro" id="IPR016067">
    <property type="entry name" value="S-AdoMet_deCO2ase_core"/>
</dbReference>
<dbReference type="PANTHER" id="PTHR11570:SF0">
    <property type="entry name" value="S-ADENOSYLMETHIONINE DECARBOXYLASE PROENZYME"/>
    <property type="match status" value="1"/>
</dbReference>
<dbReference type="GO" id="GO:0005829">
    <property type="term" value="C:cytosol"/>
    <property type="evidence" value="ECO:0007669"/>
    <property type="project" value="TreeGrafter"/>
</dbReference>
<dbReference type="GO" id="GO:0008295">
    <property type="term" value="P:spermidine biosynthetic process"/>
    <property type="evidence" value="ECO:0007669"/>
    <property type="project" value="UniProtKB-KW"/>
</dbReference>
<feature type="domain" description="RRM" evidence="7">
    <location>
        <begin position="491"/>
        <end position="569"/>
    </location>
</feature>
<dbReference type="PROSITE" id="PS01336">
    <property type="entry name" value="ADOMETDC"/>
    <property type="match status" value="1"/>
</dbReference>
<keyword evidence="5" id="KW-0694">RNA-binding</keyword>
<dbReference type="CDD" id="cd12365">
    <property type="entry name" value="RRM_RNPS1"/>
    <property type="match status" value="1"/>
</dbReference>
<dbReference type="Gene3D" id="3.60.90.10">
    <property type="entry name" value="S-adenosylmethionine decarboxylase"/>
    <property type="match status" value="2"/>
</dbReference>
<accession>A0A9N9FQ28</accession>
<evidence type="ECO:0000256" key="6">
    <source>
        <dbReference type="SAM" id="MobiDB-lite"/>
    </source>
</evidence>
<dbReference type="OrthoDB" id="1068353at2759"/>
<dbReference type="InterPro" id="IPR012677">
    <property type="entry name" value="Nucleotide-bd_a/b_plait_sf"/>
</dbReference>
<dbReference type="InterPro" id="IPR035979">
    <property type="entry name" value="RBD_domain_sf"/>
</dbReference>
<dbReference type="Gene3D" id="3.30.70.330">
    <property type="match status" value="1"/>
</dbReference>
<dbReference type="Pfam" id="PF01536">
    <property type="entry name" value="SAM_decarbox"/>
    <property type="match status" value="2"/>
</dbReference>
<feature type="region of interest" description="Disordered" evidence="6">
    <location>
        <begin position="229"/>
        <end position="250"/>
    </location>
</feature>
<dbReference type="SUPFAM" id="SSF54928">
    <property type="entry name" value="RNA-binding domain, RBD"/>
    <property type="match status" value="1"/>
</dbReference>
<dbReference type="PROSITE" id="PS50102">
    <property type="entry name" value="RRM"/>
    <property type="match status" value="1"/>
</dbReference>
<evidence type="ECO:0000256" key="4">
    <source>
        <dbReference type="ARBA" id="ARBA00023115"/>
    </source>
</evidence>
<dbReference type="GO" id="GO:0003723">
    <property type="term" value="F:RNA binding"/>
    <property type="evidence" value="ECO:0007669"/>
    <property type="project" value="UniProtKB-UniRule"/>
</dbReference>
<feature type="compositionally biased region" description="Low complexity" evidence="6">
    <location>
        <begin position="229"/>
        <end position="238"/>
    </location>
</feature>
<proteinExistence type="inferred from homology"/>
<dbReference type="AlphaFoldDB" id="A0A9N9FQ28"/>
<feature type="region of interest" description="Disordered" evidence="6">
    <location>
        <begin position="302"/>
        <end position="326"/>
    </location>
</feature>
<feature type="region of interest" description="Disordered" evidence="6">
    <location>
        <begin position="462"/>
        <end position="491"/>
    </location>
</feature>
<reference evidence="8" key="1">
    <citation type="submission" date="2021-06" db="EMBL/GenBank/DDBJ databases">
        <authorList>
            <person name="Kallberg Y."/>
            <person name="Tangrot J."/>
            <person name="Rosling A."/>
        </authorList>
    </citation>
    <scope>NUCLEOTIDE SEQUENCE</scope>
    <source>
        <strain evidence="8">FL130A</strain>
    </source>
</reference>
<dbReference type="SMART" id="SM00360">
    <property type="entry name" value="RRM"/>
    <property type="match status" value="1"/>
</dbReference>
<organism evidence="8 9">
    <name type="scientific">Ambispora leptoticha</name>
    <dbReference type="NCBI Taxonomy" id="144679"/>
    <lineage>
        <taxon>Eukaryota</taxon>
        <taxon>Fungi</taxon>
        <taxon>Fungi incertae sedis</taxon>
        <taxon>Mucoromycota</taxon>
        <taxon>Glomeromycotina</taxon>
        <taxon>Glomeromycetes</taxon>
        <taxon>Archaeosporales</taxon>
        <taxon>Ambisporaceae</taxon>
        <taxon>Ambispora</taxon>
    </lineage>
</organism>
<dbReference type="GO" id="GO:0006597">
    <property type="term" value="P:spermine biosynthetic process"/>
    <property type="evidence" value="ECO:0007669"/>
    <property type="project" value="TreeGrafter"/>
</dbReference>
<sequence>MYTKNDIIADIIDPDINTNDHIASTNNYGGSFEGPEKLLEVWFGASPEIATKNQNDNSGNDINNVAEKDENVNRSKRTGLRQVETQHWKEMLTIVNCQILSVISNHHVDAYLLSESSMFVYPHKLILKTCGTTKLLLAIPQLLKIAAERCHFFGVWRVFYSRKSFMFPERQLHPHKDWKDEVTYLEKLFAAYIVGRINGDHWNLYLTSPQDDVLLDHKYQHLTPAITTTTTTSRTPSPHHIPEPPVIDTHPPSTFLSDSEKELEQDTLSPTTIKAIMTTASEFQDQTIEILMTNLEKSSVQKFYQSNSKKENGDDDNEGGAKSGARINRESGIADLYPEAKLDSFLFTPCGYSANALLDENYFTVHVTPEPSCSYASFESNVPLSFYQNLDNNPSIRSTVSDLIKRVISIFNPGKFSVTLFTSTDSRRDKRHLVASLGDDIVGFIRKDRILSRSRSYSKSRSRSLSYSRSRSRSLPPSRSRRGASSPAPPTKIIVEKLTKNVTVAHLQEIFGTFGNIIHIDLPINKKWNANRGIAYIEYSTKMEAERAISYMDGGQLDGSELACAFVPRRPSPPPVPARRRVDTPDLDLRFVVDDVHILRVRIVHVVDLELRIRGVEVEVIRSVDRGVLLEVELEAVV</sequence>
<gene>
    <name evidence="8" type="ORF">ALEPTO_LOCUS5994</name>
</gene>
<dbReference type="GO" id="GO:0004014">
    <property type="term" value="F:adenosylmethionine decarboxylase activity"/>
    <property type="evidence" value="ECO:0007669"/>
    <property type="project" value="InterPro"/>
</dbReference>
<dbReference type="InterPro" id="IPR034201">
    <property type="entry name" value="RNPS1_RRM"/>
</dbReference>
<comment type="pathway">
    <text evidence="1">Amine and polyamine biosynthesis; S-adenosylmethioninamine biosynthesis; S-adenosylmethioninamine from S-adenosyl-L-methionine: step 1/1.</text>
</comment>
<evidence type="ECO:0000313" key="9">
    <source>
        <dbReference type="Proteomes" id="UP000789508"/>
    </source>
</evidence>